<dbReference type="Pfam" id="PF13439">
    <property type="entry name" value="Glyco_transf_4"/>
    <property type="match status" value="1"/>
</dbReference>
<dbReference type="RefSeq" id="WP_234828258.1">
    <property type="nucleotide sequence ID" value="NZ_CP024310.1"/>
</dbReference>
<dbReference type="Proteomes" id="UP000239340">
    <property type="component" value="Plasmid pSfreNXT3c"/>
</dbReference>
<name>A0A2L0HG23_RHIFR</name>
<gene>
    <name evidence="2" type="ORF">NXT3_PC01296</name>
</gene>
<dbReference type="Pfam" id="PF13692">
    <property type="entry name" value="Glyco_trans_1_4"/>
    <property type="match status" value="1"/>
</dbReference>
<dbReference type="PANTHER" id="PTHR12526:SF638">
    <property type="entry name" value="SPORE COAT PROTEIN SA"/>
    <property type="match status" value="1"/>
</dbReference>
<accession>A0A2L0HG23</accession>
<dbReference type="Gene3D" id="3.40.50.2000">
    <property type="entry name" value="Glycogen Phosphorylase B"/>
    <property type="match status" value="2"/>
</dbReference>
<dbReference type="EMBL" id="CP024310">
    <property type="protein sequence ID" value="AUX80448.1"/>
    <property type="molecule type" value="Genomic_DNA"/>
</dbReference>
<dbReference type="InterPro" id="IPR028098">
    <property type="entry name" value="Glyco_trans_4-like_N"/>
</dbReference>
<protein>
    <submittedName>
        <fullName evidence="2">Glycosyltransferase family 1 protein</fullName>
    </submittedName>
</protein>
<keyword evidence="2" id="KW-0808">Transferase</keyword>
<dbReference type="GO" id="GO:0016757">
    <property type="term" value="F:glycosyltransferase activity"/>
    <property type="evidence" value="ECO:0007669"/>
    <property type="project" value="TreeGrafter"/>
</dbReference>
<evidence type="ECO:0000313" key="2">
    <source>
        <dbReference type="EMBL" id="AUX80448.1"/>
    </source>
</evidence>
<organism evidence="2 3">
    <name type="scientific">Rhizobium fredii</name>
    <name type="common">Sinorhizobium fredii</name>
    <dbReference type="NCBI Taxonomy" id="380"/>
    <lineage>
        <taxon>Bacteria</taxon>
        <taxon>Pseudomonadati</taxon>
        <taxon>Pseudomonadota</taxon>
        <taxon>Alphaproteobacteria</taxon>
        <taxon>Hyphomicrobiales</taxon>
        <taxon>Rhizobiaceae</taxon>
        <taxon>Sinorhizobium/Ensifer group</taxon>
        <taxon>Sinorhizobium</taxon>
    </lineage>
</organism>
<evidence type="ECO:0000259" key="1">
    <source>
        <dbReference type="Pfam" id="PF13439"/>
    </source>
</evidence>
<evidence type="ECO:0000313" key="3">
    <source>
        <dbReference type="Proteomes" id="UP000239340"/>
    </source>
</evidence>
<dbReference type="PANTHER" id="PTHR12526">
    <property type="entry name" value="GLYCOSYLTRANSFERASE"/>
    <property type="match status" value="1"/>
</dbReference>
<reference evidence="2 3" key="1">
    <citation type="submission" date="2017-10" db="EMBL/GenBank/DDBJ databases">
        <title>Analysis of the genome sequences of Rhizobium populations associated to common bean (phaseolus vulgaris).</title>
        <authorList>
            <person name="Bustos P."/>
            <person name="Santamaria R.I."/>
            <person name="Miranda-Sanchez F."/>
            <person name="Perez-Carrascal O."/>
            <person name="Juarez S."/>
            <person name="Lozano L."/>
            <person name="Martinez-Flores I."/>
            <person name="Vinuesa P."/>
            <person name="Martinez-Romero E."/>
            <person name="Cevallos M.A."/>
            <person name="Romero D."/>
            <person name="Davila G."/>
            <person name="Gonzalez V."/>
        </authorList>
    </citation>
    <scope>NUCLEOTIDE SEQUENCE [LARGE SCALE GENOMIC DNA]</scope>
    <source>
        <strain evidence="2 3">NXT3</strain>
        <plasmid evidence="3">Plasmid psfrenxt3c</plasmid>
    </source>
</reference>
<feature type="domain" description="Glycosyltransferase subfamily 4-like N-terminal" evidence="1">
    <location>
        <begin position="15"/>
        <end position="167"/>
    </location>
</feature>
<dbReference type="AlphaFoldDB" id="A0A2L0HG23"/>
<sequence length="410" mass="45592">MKIGLYCPAMTRIRGGIERLAADLAWAFEEQSWSTVIYTHNRGDAAAVTPVYDLPVSAEVVPLNFRDQPEFGSELRHAIQTARPDVVCVMDVVPAFWHFIRAVKDLNIPLVLSEHFAPSISETNFRDPRVRRAAFSCADLIHLLVPSHADTVDFEDRDRTHVIPNPVVPPARRADAVGQNVTRKRFINVARIHFAQKAQDVLVEAFSSIASEIPEWDLLCVGNAHNADEERKFRELVDRFGLKDRVVWNGGLEHDRLYDALSESQVFVLPSWFEGSPISLAEGLAHGLPAIGFEKCEGTNQLIRGGANGLLAPGLGDPRSLSRAMLQLAKYPRLREAYSAKAEEIKQERAKTRLLGRWVGLMREAKEVTLPRLSKLGSGELRYDDAVAARLSGEKILGDVRAISVPGKAR</sequence>
<keyword evidence="2" id="KW-0614">Plasmid</keyword>
<proteinExistence type="predicted"/>
<dbReference type="SUPFAM" id="SSF53756">
    <property type="entry name" value="UDP-Glycosyltransferase/glycogen phosphorylase"/>
    <property type="match status" value="1"/>
</dbReference>
<geneLocation type="plasmid" evidence="3">
    <name>psfrenxt3c</name>
</geneLocation>